<reference evidence="3" key="1">
    <citation type="submission" date="2021-10" db="EMBL/GenBank/DDBJ databases">
        <title>The complete genome sequence of Leeia sp. TBRC 13508.</title>
        <authorList>
            <person name="Charoenyingcharoen P."/>
            <person name="Yukphan P."/>
        </authorList>
    </citation>
    <scope>NUCLEOTIDE SEQUENCE</scope>
    <source>
        <strain evidence="3">TBRC 13508</strain>
    </source>
</reference>
<feature type="domain" description="Urease accessory protein UreH-like transmembrane" evidence="2">
    <location>
        <begin position="12"/>
        <end position="213"/>
    </location>
</feature>
<dbReference type="Proteomes" id="UP001165395">
    <property type="component" value="Unassembled WGS sequence"/>
</dbReference>
<proteinExistence type="predicted"/>
<accession>A0ABS8D6A0</accession>
<protein>
    <submittedName>
        <fullName evidence="3">Sulfite exporter TauE/SafE family protein</fullName>
    </submittedName>
</protein>
<dbReference type="EMBL" id="JAJBZT010000003">
    <property type="protein sequence ID" value="MCB6183153.1"/>
    <property type="molecule type" value="Genomic_DNA"/>
</dbReference>
<feature type="transmembrane region" description="Helical" evidence="1">
    <location>
        <begin position="170"/>
        <end position="190"/>
    </location>
</feature>
<dbReference type="PANTHER" id="PTHR42208:SF1">
    <property type="entry name" value="HEAVY METAL TRANSPORTER"/>
    <property type="match status" value="1"/>
</dbReference>
<evidence type="ECO:0000313" key="3">
    <source>
        <dbReference type="EMBL" id="MCB6183153.1"/>
    </source>
</evidence>
<dbReference type="Pfam" id="PF13386">
    <property type="entry name" value="DsbD_2"/>
    <property type="match status" value="1"/>
</dbReference>
<feature type="transmembrane region" description="Helical" evidence="1">
    <location>
        <begin position="134"/>
        <end position="158"/>
    </location>
</feature>
<sequence>MDLTNTQTLPALFFVGLLGGVHCVGMCGALVTAFGISDFGPKSTTRLLTLNVGRMFTYSLLGAVAGLVGHGFSQLFAIPVALYIFAQIMLIGLGLYLAGWRSFIPYIEQYGKAGWQSLQPILGKVIPPKTGKQTLFAGMIWGFIPCGLVYSALSSALLSGNPIEGGLAMLAFWLGTLPNLLVIGRFSFVLRKWMQNTMVKKAAGVLVCLLGVYGLSHLWF</sequence>
<feature type="transmembrane region" description="Helical" evidence="1">
    <location>
        <begin position="12"/>
        <end position="36"/>
    </location>
</feature>
<evidence type="ECO:0000259" key="2">
    <source>
        <dbReference type="Pfam" id="PF13386"/>
    </source>
</evidence>
<organism evidence="3 4">
    <name type="scientific">Leeia speluncae</name>
    <dbReference type="NCBI Taxonomy" id="2884804"/>
    <lineage>
        <taxon>Bacteria</taxon>
        <taxon>Pseudomonadati</taxon>
        <taxon>Pseudomonadota</taxon>
        <taxon>Betaproteobacteria</taxon>
        <taxon>Neisseriales</taxon>
        <taxon>Leeiaceae</taxon>
        <taxon>Leeia</taxon>
    </lineage>
</organism>
<gene>
    <name evidence="3" type="ORF">LIN78_06315</name>
</gene>
<comment type="caution">
    <text evidence="3">The sequence shown here is derived from an EMBL/GenBank/DDBJ whole genome shotgun (WGS) entry which is preliminary data.</text>
</comment>
<keyword evidence="4" id="KW-1185">Reference proteome</keyword>
<evidence type="ECO:0000256" key="1">
    <source>
        <dbReference type="SAM" id="Phobius"/>
    </source>
</evidence>
<keyword evidence="1" id="KW-0472">Membrane</keyword>
<keyword evidence="1" id="KW-0812">Transmembrane</keyword>
<feature type="transmembrane region" description="Helical" evidence="1">
    <location>
        <begin position="202"/>
        <end position="219"/>
    </location>
</feature>
<dbReference type="InterPro" id="IPR039447">
    <property type="entry name" value="UreH-like_TM_dom"/>
</dbReference>
<dbReference type="PANTHER" id="PTHR42208">
    <property type="entry name" value="HEAVY METAL TRANSPORTER-RELATED"/>
    <property type="match status" value="1"/>
</dbReference>
<dbReference type="RefSeq" id="WP_227179654.1">
    <property type="nucleotide sequence ID" value="NZ_JAJBZT010000003.1"/>
</dbReference>
<feature type="transmembrane region" description="Helical" evidence="1">
    <location>
        <begin position="48"/>
        <end position="69"/>
    </location>
</feature>
<feature type="transmembrane region" description="Helical" evidence="1">
    <location>
        <begin position="75"/>
        <end position="98"/>
    </location>
</feature>
<evidence type="ECO:0000313" key="4">
    <source>
        <dbReference type="Proteomes" id="UP001165395"/>
    </source>
</evidence>
<keyword evidence="1" id="KW-1133">Transmembrane helix</keyword>
<name>A0ABS8D6A0_9NEIS</name>